<gene>
    <name evidence="2" type="ORF">SAMN04490178_101354</name>
</gene>
<evidence type="ECO:0000256" key="1">
    <source>
        <dbReference type="PROSITE-ProRule" id="PRU01282"/>
    </source>
</evidence>
<dbReference type="Proteomes" id="UP000198847">
    <property type="component" value="Unassembled WGS sequence"/>
</dbReference>
<keyword evidence="3" id="KW-1185">Reference proteome</keyword>
<dbReference type="PANTHER" id="PTHR30041">
    <property type="entry name" value="ARSENATE REDUCTASE"/>
    <property type="match status" value="1"/>
</dbReference>
<dbReference type="SUPFAM" id="SSF52833">
    <property type="entry name" value="Thioredoxin-like"/>
    <property type="match status" value="1"/>
</dbReference>
<evidence type="ECO:0000313" key="2">
    <source>
        <dbReference type="EMBL" id="SEO37644.1"/>
    </source>
</evidence>
<dbReference type="PANTHER" id="PTHR30041:SF8">
    <property type="entry name" value="PROTEIN YFFB"/>
    <property type="match status" value="1"/>
</dbReference>
<evidence type="ECO:0000313" key="3">
    <source>
        <dbReference type="Proteomes" id="UP000198847"/>
    </source>
</evidence>
<protein>
    <submittedName>
        <fullName evidence="2">ArsC family protein</fullName>
    </submittedName>
</protein>
<dbReference type="Pfam" id="PF03960">
    <property type="entry name" value="ArsC"/>
    <property type="match status" value="1"/>
</dbReference>
<dbReference type="EMBL" id="FODY01000001">
    <property type="protein sequence ID" value="SEO37644.1"/>
    <property type="molecule type" value="Genomic_DNA"/>
</dbReference>
<dbReference type="CDD" id="cd02977">
    <property type="entry name" value="ArsC_family"/>
    <property type="match status" value="1"/>
</dbReference>
<dbReference type="OrthoDB" id="9803749at2"/>
<dbReference type="STRING" id="112903.SAMN04490178_101354"/>
<dbReference type="InterPro" id="IPR036249">
    <property type="entry name" value="Thioredoxin-like_sf"/>
</dbReference>
<organism evidence="2 3">
    <name type="scientific">Propionispora vibrioides</name>
    <dbReference type="NCBI Taxonomy" id="112903"/>
    <lineage>
        <taxon>Bacteria</taxon>
        <taxon>Bacillati</taxon>
        <taxon>Bacillota</taxon>
        <taxon>Negativicutes</taxon>
        <taxon>Selenomonadales</taxon>
        <taxon>Sporomusaceae</taxon>
        <taxon>Propionispora</taxon>
    </lineage>
</organism>
<dbReference type="RefSeq" id="WP_091743664.1">
    <property type="nucleotide sequence ID" value="NZ_FODY01000001.1"/>
</dbReference>
<dbReference type="InterPro" id="IPR006660">
    <property type="entry name" value="Arsenate_reductase-like"/>
</dbReference>
<comment type="similarity">
    <text evidence="1">Belongs to the ArsC family.</text>
</comment>
<accession>A0A1H8P7D1</accession>
<dbReference type="PROSITE" id="PS51353">
    <property type="entry name" value="ARSC"/>
    <property type="match status" value="1"/>
</dbReference>
<name>A0A1H8P7D1_9FIRM</name>
<dbReference type="Gene3D" id="3.40.30.10">
    <property type="entry name" value="Glutaredoxin"/>
    <property type="match status" value="1"/>
</dbReference>
<reference evidence="2 3" key="1">
    <citation type="submission" date="2016-10" db="EMBL/GenBank/DDBJ databases">
        <authorList>
            <person name="de Groot N.N."/>
        </authorList>
    </citation>
    <scope>NUCLEOTIDE SEQUENCE [LARGE SCALE GENOMIC DNA]</scope>
    <source>
        <strain evidence="2 3">DSM 13305</strain>
    </source>
</reference>
<sequence length="110" mass="12612">MNIQIFGIKKCQDTRKAERFFKERGIKYQFIDLTIKGMSKGELKSVSQQVAWGDLLNSSGKLYQSQYKTHMVRDIGEALLQNPMLLNTPVVRNGTAATVGYRPEIWKAWT</sequence>
<dbReference type="AlphaFoldDB" id="A0A1H8P7D1"/>
<proteinExistence type="inferred from homology"/>